<sequence length="214" mass="23344">MDNCPARLLSTQKQVRVGVPNWRNGPRCVPISAKSPAKAYPFLRQPQIDSGRLCQRTCFCGVPISATGLITPAALVGVPVSACSGHETIPRGVPVSASDFAEVWAEHSPSFHYTRDLSRKLVLTPSVYVMKWGFISAYPFLRRFRRAFRHPQAAPGRCLLDPYPILRTRMVTNRRKGVPDSANGPRGEAAATGFRNAIWCVPVSAPADPNCGCG</sequence>
<organism evidence="1 2">
    <name type="scientific">Cupriavidus neocaledonicus</name>
    <dbReference type="NCBI Taxonomy" id="1040979"/>
    <lineage>
        <taxon>Bacteria</taxon>
        <taxon>Pseudomonadati</taxon>
        <taxon>Pseudomonadota</taxon>
        <taxon>Betaproteobacteria</taxon>
        <taxon>Burkholderiales</taxon>
        <taxon>Burkholderiaceae</taxon>
        <taxon>Cupriavidus</taxon>
    </lineage>
</organism>
<geneLocation type="plasmid" evidence="2">
    <name>ii</name>
</geneLocation>
<reference evidence="1 2" key="1">
    <citation type="submission" date="2018-01" db="EMBL/GenBank/DDBJ databases">
        <authorList>
            <person name="Clerissi C."/>
        </authorList>
    </citation>
    <scope>NUCLEOTIDE SEQUENCE [LARGE SCALE GENOMIC DNA]</scope>
    <source>
        <strain evidence="1">Cupriavidus taiwanensis STM 6160</strain>
        <plasmid evidence="2">ii</plasmid>
    </source>
</reference>
<evidence type="ECO:0000313" key="1">
    <source>
        <dbReference type="EMBL" id="SPD58600.1"/>
    </source>
</evidence>
<dbReference type="Proteomes" id="UP000255168">
    <property type="component" value="Plasmid II"/>
</dbReference>
<accession>A0A375HPC5</accession>
<dbReference type="AlphaFoldDB" id="A0A375HPC5"/>
<evidence type="ECO:0000313" key="2">
    <source>
        <dbReference type="Proteomes" id="UP000255168"/>
    </source>
</evidence>
<gene>
    <name evidence="1" type="ORF">CBM2607_MP10002</name>
</gene>
<protein>
    <submittedName>
        <fullName evidence="1">Uncharacterized protein</fullName>
    </submittedName>
</protein>
<keyword evidence="1" id="KW-0614">Plasmid</keyword>
<name>A0A375HPC5_9BURK</name>
<proteinExistence type="predicted"/>
<dbReference type="EMBL" id="LT984807">
    <property type="protein sequence ID" value="SPD58600.1"/>
    <property type="molecule type" value="Genomic_DNA"/>
</dbReference>